<gene>
    <name evidence="1" type="ORF">KPL71_027701</name>
</gene>
<proteinExistence type="predicted"/>
<sequence>MGLKSLVYAVILVAAMGALMADAQGGVIGTLLGLIHIEGTLYYTVNGKIGDLGQATPVFPNAKVELQCGGNVNSTAVTSESGSFSIVLDPVQIVVSSLLNDCCLVLKTPLATCNSNLPSAGDLFSPLTIVGNTLLGILLKPVGFQSMPQSSTHHVSDKALLEVLNNTPPPPPPPKKKKRKKTATARSFVI</sequence>
<protein>
    <submittedName>
        <fullName evidence="1">Pollen ole e 1 allergen and extensin family protein</fullName>
    </submittedName>
</protein>
<evidence type="ECO:0000313" key="2">
    <source>
        <dbReference type="Proteomes" id="UP000829398"/>
    </source>
</evidence>
<keyword evidence="2" id="KW-1185">Reference proteome</keyword>
<evidence type="ECO:0000313" key="1">
    <source>
        <dbReference type="EMBL" id="KAH9683498.1"/>
    </source>
</evidence>
<dbReference type="EMBL" id="CM039178">
    <property type="protein sequence ID" value="KAH9683498.1"/>
    <property type="molecule type" value="Genomic_DNA"/>
</dbReference>
<accession>A0ACB8I8U8</accession>
<reference evidence="2" key="1">
    <citation type="journal article" date="2023" name="Hortic. Res.">
        <title>A chromosome-level phased genome enabling allele-level studies in sweet orange: a case study on citrus Huanglongbing tolerance.</title>
        <authorList>
            <person name="Wu B."/>
            <person name="Yu Q."/>
            <person name="Deng Z."/>
            <person name="Duan Y."/>
            <person name="Luo F."/>
            <person name="Gmitter F. Jr."/>
        </authorList>
    </citation>
    <scope>NUCLEOTIDE SEQUENCE [LARGE SCALE GENOMIC DNA]</scope>
    <source>
        <strain evidence="2">cv. Valencia</strain>
    </source>
</reference>
<organism evidence="1 2">
    <name type="scientific">Citrus sinensis</name>
    <name type="common">Sweet orange</name>
    <name type="synonym">Citrus aurantium var. sinensis</name>
    <dbReference type="NCBI Taxonomy" id="2711"/>
    <lineage>
        <taxon>Eukaryota</taxon>
        <taxon>Viridiplantae</taxon>
        <taxon>Streptophyta</taxon>
        <taxon>Embryophyta</taxon>
        <taxon>Tracheophyta</taxon>
        <taxon>Spermatophyta</taxon>
        <taxon>Magnoliopsida</taxon>
        <taxon>eudicotyledons</taxon>
        <taxon>Gunneridae</taxon>
        <taxon>Pentapetalae</taxon>
        <taxon>rosids</taxon>
        <taxon>malvids</taxon>
        <taxon>Sapindales</taxon>
        <taxon>Rutaceae</taxon>
        <taxon>Aurantioideae</taxon>
        <taxon>Citrus</taxon>
    </lineage>
</organism>
<dbReference type="Proteomes" id="UP000829398">
    <property type="component" value="Chromosome 9"/>
</dbReference>
<comment type="caution">
    <text evidence="1">The sequence shown here is derived from an EMBL/GenBank/DDBJ whole genome shotgun (WGS) entry which is preliminary data.</text>
</comment>
<name>A0ACB8I8U8_CITSI</name>